<reference evidence="1 2" key="1">
    <citation type="submission" date="2019-06" db="EMBL/GenBank/DDBJ databases">
        <title>Sequencing the genomes of 1000 actinobacteria strains.</title>
        <authorList>
            <person name="Klenk H.-P."/>
        </authorList>
    </citation>
    <scope>NUCLEOTIDE SEQUENCE [LARGE SCALE GENOMIC DNA]</scope>
    <source>
        <strain evidence="1 2">DSM 45679</strain>
    </source>
</reference>
<dbReference type="InterPro" id="IPR027417">
    <property type="entry name" value="P-loop_NTPase"/>
</dbReference>
<dbReference type="RefSeq" id="WP_142000673.1">
    <property type="nucleotide sequence ID" value="NZ_VFML01000001.1"/>
</dbReference>
<dbReference type="Gene3D" id="3.40.50.300">
    <property type="entry name" value="P-loop containing nucleotide triphosphate hydrolases"/>
    <property type="match status" value="1"/>
</dbReference>
<organism evidence="1 2">
    <name type="scientific">Amycolatopsis cihanbeyliensis</name>
    <dbReference type="NCBI Taxonomy" id="1128664"/>
    <lineage>
        <taxon>Bacteria</taxon>
        <taxon>Bacillati</taxon>
        <taxon>Actinomycetota</taxon>
        <taxon>Actinomycetes</taxon>
        <taxon>Pseudonocardiales</taxon>
        <taxon>Pseudonocardiaceae</taxon>
        <taxon>Amycolatopsis</taxon>
    </lineage>
</organism>
<dbReference type="Pfam" id="PF13671">
    <property type="entry name" value="AAA_33"/>
    <property type="match status" value="1"/>
</dbReference>
<comment type="caution">
    <text evidence="1">The sequence shown here is derived from an EMBL/GenBank/DDBJ whole genome shotgun (WGS) entry which is preliminary data.</text>
</comment>
<keyword evidence="1" id="KW-0418">Kinase</keyword>
<accession>A0A542DPS4</accession>
<gene>
    <name evidence="1" type="ORF">FB471_4915</name>
</gene>
<dbReference type="PANTHER" id="PTHR37807:SF3">
    <property type="entry name" value="OS07G0160300 PROTEIN"/>
    <property type="match status" value="1"/>
</dbReference>
<dbReference type="AlphaFoldDB" id="A0A542DPS4"/>
<keyword evidence="2" id="KW-1185">Reference proteome</keyword>
<keyword evidence="1" id="KW-0808">Transferase</keyword>
<dbReference type="SUPFAM" id="SSF52540">
    <property type="entry name" value="P-loop containing nucleoside triphosphate hydrolases"/>
    <property type="match status" value="1"/>
</dbReference>
<dbReference type="EMBL" id="VFML01000001">
    <property type="protein sequence ID" value="TQJ05092.1"/>
    <property type="molecule type" value="Genomic_DNA"/>
</dbReference>
<protein>
    <submittedName>
        <fullName evidence="1">Putative kinase</fullName>
    </submittedName>
</protein>
<dbReference type="PANTHER" id="PTHR37807">
    <property type="entry name" value="OS07G0160300 PROTEIN"/>
    <property type="match status" value="1"/>
</dbReference>
<proteinExistence type="predicted"/>
<dbReference type="GO" id="GO:0016301">
    <property type="term" value="F:kinase activity"/>
    <property type="evidence" value="ECO:0007669"/>
    <property type="project" value="UniProtKB-KW"/>
</dbReference>
<evidence type="ECO:0000313" key="1">
    <source>
        <dbReference type="EMBL" id="TQJ05092.1"/>
    </source>
</evidence>
<sequence length="178" mass="19485">MMIAMAGLPGVGKTTLATALAAHLNAIVLNKDEVRVAHFGLHVEYTLEQDDFCVDLMYFTTAWLARKEPNTVVLIDGCTYTRAYQVDTLRQTATDLGQALFVIECDCDPELAIARLKEDLAAGQHPAANRTPELYWEFRAAAEPITTPKLLVDTARPVETSVEDCLRHLTVPTGAALA</sequence>
<evidence type="ECO:0000313" key="2">
    <source>
        <dbReference type="Proteomes" id="UP000320876"/>
    </source>
</evidence>
<dbReference type="Proteomes" id="UP000320876">
    <property type="component" value="Unassembled WGS sequence"/>
</dbReference>
<name>A0A542DPS4_AMYCI</name>
<dbReference type="OrthoDB" id="9810277at2"/>